<feature type="domain" description="SH3" evidence="5">
    <location>
        <begin position="143"/>
        <end position="205"/>
    </location>
</feature>
<feature type="domain" description="SH3" evidence="5">
    <location>
        <begin position="39"/>
        <end position="104"/>
    </location>
</feature>
<evidence type="ECO:0000313" key="8">
    <source>
        <dbReference type="Proteomes" id="UP000232875"/>
    </source>
</evidence>
<dbReference type="InterPro" id="IPR001452">
    <property type="entry name" value="SH3_domain"/>
</dbReference>
<evidence type="ECO:0000256" key="4">
    <source>
        <dbReference type="SAM" id="MobiDB-lite"/>
    </source>
</evidence>
<name>A0A2N1JAW8_9BASI</name>
<dbReference type="InterPro" id="IPR001683">
    <property type="entry name" value="PX_dom"/>
</dbReference>
<dbReference type="InterPro" id="IPR036871">
    <property type="entry name" value="PX_dom_sf"/>
</dbReference>
<feature type="domain" description="PX" evidence="6">
    <location>
        <begin position="336"/>
        <end position="469"/>
    </location>
</feature>
<dbReference type="Pfam" id="PF00018">
    <property type="entry name" value="SH3_1"/>
    <property type="match status" value="2"/>
</dbReference>
<dbReference type="OrthoDB" id="548867at2759"/>
<dbReference type="PROSITE" id="PS50002">
    <property type="entry name" value="SH3"/>
    <property type="match status" value="2"/>
</dbReference>
<evidence type="ECO:0000259" key="6">
    <source>
        <dbReference type="PROSITE" id="PS50195"/>
    </source>
</evidence>
<feature type="region of interest" description="Disordered" evidence="4">
    <location>
        <begin position="1"/>
        <end position="39"/>
    </location>
</feature>
<evidence type="ECO:0000313" key="7">
    <source>
        <dbReference type="EMBL" id="PKI83687.1"/>
    </source>
</evidence>
<proteinExistence type="predicted"/>
<dbReference type="AlphaFoldDB" id="A0A2N1JAW8"/>
<evidence type="ECO:0000256" key="2">
    <source>
        <dbReference type="ARBA" id="ARBA00022737"/>
    </source>
</evidence>
<gene>
    <name evidence="7" type="primary">BEM1</name>
    <name evidence="7" type="ORF">MVES_002628</name>
</gene>
<keyword evidence="1 3" id="KW-0728">SH3 domain</keyword>
<feature type="compositionally biased region" description="Basic and acidic residues" evidence="4">
    <location>
        <begin position="1"/>
        <end position="15"/>
    </location>
</feature>
<dbReference type="GO" id="GO:0035091">
    <property type="term" value="F:phosphatidylinositol binding"/>
    <property type="evidence" value="ECO:0007669"/>
    <property type="project" value="InterPro"/>
</dbReference>
<reference evidence="7 8" key="1">
    <citation type="submission" date="2017-10" db="EMBL/GenBank/DDBJ databases">
        <title>A novel species of cold-tolerant Malassezia isolated from bats.</title>
        <authorList>
            <person name="Lorch J.M."/>
            <person name="Palmer J.M."/>
            <person name="Vanderwolf K.J."/>
            <person name="Schmidt K.Z."/>
            <person name="Verant M.L."/>
            <person name="Weller T.J."/>
            <person name="Blehert D.S."/>
        </authorList>
    </citation>
    <scope>NUCLEOTIDE SEQUENCE [LARGE SCALE GENOMIC DNA]</scope>
    <source>
        <strain evidence="7 8">NWHC:44797-103</strain>
    </source>
</reference>
<dbReference type="PROSITE" id="PS50195">
    <property type="entry name" value="PX"/>
    <property type="match status" value="1"/>
</dbReference>
<keyword evidence="2" id="KW-0677">Repeat</keyword>
<sequence>MGSLRDLRATWRDRTTSSSRSSSRSVSGSHEKRKDCMQPPKQVIRATADYVSQTPYELSFRKGDFFHVMNNQLKEQAPGWIEACNPITNARGFVPEAYFDVLHRSAPSAAFDLVVKSDLNPSGVPPDSQTDNQRSGSTTPRPMSNWFATVKYNYVAERPQEMSVKEGDGILVLARSGSEWIVAKSFARLGPPGLIPMSHVVFRDTATGEQVSKADAQSLYSQMPSAQEWEKTNEQQRQNAIPLGKFDNTLDKMSKMSQDGPFPFRPDGPRRSLAGMQNATPQPSAVLMQSSHSENDSPKRRSGSWRSPSGSFISGMDSKWSLPSSCDQSLNTPQFLPAGVMVSATVEASHVDNKDYWYRLRVSYASMLHSPNSSEPLQWREMRDMTLFRLYEDFQEFHEGLLQDLAASNVTKQYTLPTMPGPPTSAAPHAAVQKLNELDAYLQQLAALPDEILRSASLRSFLELRPGDRCGISVSSCSNGRGSNTPLQTESPVFDVDLATQLQALRMKQCTVNTDGIPSPSNLSSSGVSDMFGPAGTLRTTPYHRIKVMRRGDVDQMLAVRMPTQFTRQSLLLKVQERLGDDIRVLQLDDKKDSLMINSDEELSVWLQSSIAMGKKLLLYADV</sequence>
<dbReference type="PANTHER" id="PTHR15706:SF2">
    <property type="entry name" value="SH3 AND PX DOMAIN-CONTAINING PROTEIN 2A"/>
    <property type="match status" value="1"/>
</dbReference>
<dbReference type="Gene3D" id="3.30.1520.10">
    <property type="entry name" value="Phox-like domain"/>
    <property type="match status" value="1"/>
</dbReference>
<evidence type="ECO:0000256" key="1">
    <source>
        <dbReference type="ARBA" id="ARBA00022443"/>
    </source>
</evidence>
<evidence type="ECO:0000259" key="5">
    <source>
        <dbReference type="PROSITE" id="PS50002"/>
    </source>
</evidence>
<dbReference type="SUPFAM" id="SSF64268">
    <property type="entry name" value="PX domain"/>
    <property type="match status" value="1"/>
</dbReference>
<feature type="region of interest" description="Disordered" evidence="4">
    <location>
        <begin position="120"/>
        <end position="142"/>
    </location>
</feature>
<dbReference type="GeneID" id="80902289"/>
<organism evidence="7 8">
    <name type="scientific">Malassezia vespertilionis</name>
    <dbReference type="NCBI Taxonomy" id="2020962"/>
    <lineage>
        <taxon>Eukaryota</taxon>
        <taxon>Fungi</taxon>
        <taxon>Dikarya</taxon>
        <taxon>Basidiomycota</taxon>
        <taxon>Ustilaginomycotina</taxon>
        <taxon>Malasseziomycetes</taxon>
        <taxon>Malasseziales</taxon>
        <taxon>Malasseziaceae</taxon>
        <taxon>Malassezia</taxon>
    </lineage>
</organism>
<dbReference type="PANTHER" id="PTHR15706">
    <property type="entry name" value="SH3 MULTIPLE DOMAIN"/>
    <property type="match status" value="1"/>
</dbReference>
<feature type="compositionally biased region" description="Polar residues" evidence="4">
    <location>
        <begin position="127"/>
        <end position="142"/>
    </location>
</feature>
<dbReference type="InterPro" id="IPR051228">
    <property type="entry name" value="NADPH_Oxidase/PX-Domain"/>
</dbReference>
<dbReference type="InterPro" id="IPR036028">
    <property type="entry name" value="SH3-like_dom_sf"/>
</dbReference>
<keyword evidence="8" id="KW-1185">Reference proteome</keyword>
<evidence type="ECO:0000256" key="3">
    <source>
        <dbReference type="PROSITE-ProRule" id="PRU00192"/>
    </source>
</evidence>
<feature type="compositionally biased region" description="Polar residues" evidence="4">
    <location>
        <begin position="275"/>
        <end position="292"/>
    </location>
</feature>
<dbReference type="RefSeq" id="XP_056063579.1">
    <property type="nucleotide sequence ID" value="XM_056207604.1"/>
</dbReference>
<dbReference type="Pfam" id="PF00787">
    <property type="entry name" value="PX"/>
    <property type="match status" value="1"/>
</dbReference>
<dbReference type="CDD" id="cd11878">
    <property type="entry name" value="SH3_Bem1p_1"/>
    <property type="match status" value="1"/>
</dbReference>
<dbReference type="SUPFAM" id="SSF50044">
    <property type="entry name" value="SH3-domain"/>
    <property type="match status" value="2"/>
</dbReference>
<dbReference type="EMBL" id="KZ454991">
    <property type="protein sequence ID" value="PKI83687.1"/>
    <property type="molecule type" value="Genomic_DNA"/>
</dbReference>
<accession>A0A2N1JAW8</accession>
<dbReference type="Gene3D" id="2.30.30.40">
    <property type="entry name" value="SH3 Domains"/>
    <property type="match status" value="2"/>
</dbReference>
<feature type="region of interest" description="Disordered" evidence="4">
    <location>
        <begin position="250"/>
        <end position="310"/>
    </location>
</feature>
<protein>
    <submittedName>
        <fullName evidence="7">Bem1p</fullName>
    </submittedName>
</protein>
<feature type="compositionally biased region" description="Low complexity" evidence="4">
    <location>
        <begin position="16"/>
        <end position="28"/>
    </location>
</feature>
<dbReference type="SMART" id="SM00326">
    <property type="entry name" value="SH3"/>
    <property type="match status" value="2"/>
</dbReference>
<dbReference type="Proteomes" id="UP000232875">
    <property type="component" value="Unassembled WGS sequence"/>
</dbReference>
<dbReference type="InterPro" id="IPR035548">
    <property type="entry name" value="Bem1/Scd2_SH3_1"/>
</dbReference>
<dbReference type="STRING" id="2020962.A0A2N1JAW8"/>